<dbReference type="Proteomes" id="UP001150603">
    <property type="component" value="Unassembled WGS sequence"/>
</dbReference>
<keyword evidence="2" id="KW-1185">Reference proteome</keyword>
<sequence>MAQFVDLSLRALVKLTPVMGAPKTYLAASIIHDSLNNDIKSKLDKTRFRSDSDTDYETILNRGMSFLRILGGFKSSIIFEKASAICPELKYLAPVDIYGRIVSSGQIMPLKETELCIYASAVAQGIPLIGEPHARGAIYFGATDDEIEAARNLGIMALNMIS</sequence>
<dbReference type="EMBL" id="JANBPW010000037">
    <property type="protein sequence ID" value="KAJ1951239.1"/>
    <property type="molecule type" value="Genomic_DNA"/>
</dbReference>
<comment type="caution">
    <text evidence="1">The sequence shown here is derived from an EMBL/GenBank/DDBJ whole genome shotgun (WGS) entry which is preliminary data.</text>
</comment>
<name>A0ACC1JH40_9FUNG</name>
<gene>
    <name evidence="1" type="ORF">FBU59_000279</name>
</gene>
<reference evidence="1" key="1">
    <citation type="submission" date="2022-07" db="EMBL/GenBank/DDBJ databases">
        <title>Phylogenomic reconstructions and comparative analyses of Kickxellomycotina fungi.</title>
        <authorList>
            <person name="Reynolds N.K."/>
            <person name="Stajich J.E."/>
            <person name="Barry K."/>
            <person name="Grigoriev I.V."/>
            <person name="Crous P."/>
            <person name="Smith M.E."/>
        </authorList>
    </citation>
    <scope>NUCLEOTIDE SEQUENCE</scope>
    <source>
        <strain evidence="1">NRRL 5244</strain>
    </source>
</reference>
<evidence type="ECO:0000313" key="1">
    <source>
        <dbReference type="EMBL" id="KAJ1951239.1"/>
    </source>
</evidence>
<proteinExistence type="predicted"/>
<organism evidence="1 2">
    <name type="scientific">Linderina macrospora</name>
    <dbReference type="NCBI Taxonomy" id="4868"/>
    <lineage>
        <taxon>Eukaryota</taxon>
        <taxon>Fungi</taxon>
        <taxon>Fungi incertae sedis</taxon>
        <taxon>Zoopagomycota</taxon>
        <taxon>Kickxellomycotina</taxon>
        <taxon>Kickxellomycetes</taxon>
        <taxon>Kickxellales</taxon>
        <taxon>Kickxellaceae</taxon>
        <taxon>Linderina</taxon>
    </lineage>
</organism>
<protein>
    <submittedName>
        <fullName evidence="1">Uncharacterized protein</fullName>
    </submittedName>
</protein>
<accession>A0ACC1JH40</accession>
<evidence type="ECO:0000313" key="2">
    <source>
        <dbReference type="Proteomes" id="UP001150603"/>
    </source>
</evidence>